<dbReference type="STRING" id="1931241.BVH74_13835"/>
<dbReference type="RefSeq" id="WP_080050635.1">
    <property type="nucleotide sequence ID" value="NZ_CP020100.1"/>
</dbReference>
<reference evidence="2 3" key="1">
    <citation type="submission" date="2017-03" db="EMBL/GenBank/DDBJ databases">
        <title>Complete genome sequence of the novel DNRA strain Pseudomonas sp. S-6-2 isolated from Chinese polluted river sediment. Journal of Biotechnology.</title>
        <authorList>
            <person name="Li J."/>
            <person name="Xiang F."/>
            <person name="Wang L."/>
            <person name="Xi L."/>
            <person name="Liu J."/>
        </authorList>
    </citation>
    <scope>NUCLEOTIDE SEQUENCE [LARGE SCALE GENOMIC DNA]</scope>
    <source>
        <strain evidence="2 3">S-6-2</strain>
    </source>
</reference>
<dbReference type="KEGG" id="ppha:BVH74_13835"/>
<protein>
    <submittedName>
        <fullName evidence="2">Uncharacterized protein</fullName>
    </submittedName>
</protein>
<gene>
    <name evidence="2" type="ORF">BVH74_13835</name>
</gene>
<accession>A0A1V0B746</accession>
<name>A0A1V0B746_9GAMM</name>
<evidence type="ECO:0000256" key="1">
    <source>
        <dbReference type="SAM" id="MobiDB-lite"/>
    </source>
</evidence>
<evidence type="ECO:0000313" key="2">
    <source>
        <dbReference type="EMBL" id="AQZ95763.1"/>
    </source>
</evidence>
<evidence type="ECO:0000313" key="3">
    <source>
        <dbReference type="Proteomes" id="UP000243488"/>
    </source>
</evidence>
<feature type="region of interest" description="Disordered" evidence="1">
    <location>
        <begin position="1"/>
        <end position="30"/>
    </location>
</feature>
<keyword evidence="3" id="KW-1185">Reference proteome</keyword>
<sequence>MTLTARAPAQRGIDLHRIEQDEDEAHDSPERQLAAAVLLQAWNDANATPETVKYAKGSGGFTPEHLVRTARRFLTDRRGSWARQRQLFTSALSVDDEAIRLRAVAQFGEGH</sequence>
<dbReference type="Proteomes" id="UP000243488">
    <property type="component" value="Chromosome"/>
</dbReference>
<organism evidence="2 3">
    <name type="scientific">Halopseudomonas phragmitis</name>
    <dbReference type="NCBI Taxonomy" id="1931241"/>
    <lineage>
        <taxon>Bacteria</taxon>
        <taxon>Pseudomonadati</taxon>
        <taxon>Pseudomonadota</taxon>
        <taxon>Gammaproteobacteria</taxon>
        <taxon>Pseudomonadales</taxon>
        <taxon>Pseudomonadaceae</taxon>
        <taxon>Halopseudomonas</taxon>
    </lineage>
</organism>
<dbReference type="EMBL" id="CP020100">
    <property type="protein sequence ID" value="AQZ95763.1"/>
    <property type="molecule type" value="Genomic_DNA"/>
</dbReference>
<proteinExistence type="predicted"/>
<dbReference type="AlphaFoldDB" id="A0A1V0B746"/>